<comment type="caution">
    <text evidence="11">Lacks conserved residue(s) required for the propagation of feature annotation.</text>
</comment>
<evidence type="ECO:0000256" key="2">
    <source>
        <dbReference type="ARBA" id="ARBA00006997"/>
    </source>
</evidence>
<dbReference type="GO" id="GO:0009423">
    <property type="term" value="P:chorismate biosynthetic process"/>
    <property type="evidence" value="ECO:0007669"/>
    <property type="project" value="UniProtKB-UniRule"/>
</dbReference>
<dbReference type="SUPFAM" id="SSF52540">
    <property type="entry name" value="P-loop containing nucleoside triphosphate hydrolases"/>
    <property type="match status" value="1"/>
</dbReference>
<dbReference type="EC" id="2.7.1.71" evidence="3 11"/>
<feature type="binding site" evidence="11">
    <location>
        <position position="24"/>
    </location>
    <ligand>
        <name>Mg(2+)</name>
        <dbReference type="ChEBI" id="CHEBI:18420"/>
    </ligand>
</feature>
<comment type="caution">
    <text evidence="12">The sequence shown here is derived from an EMBL/GenBank/DDBJ whole genome shotgun (WGS) entry which is preliminary data.</text>
</comment>
<evidence type="ECO:0000256" key="10">
    <source>
        <dbReference type="ARBA" id="ARBA00048567"/>
    </source>
</evidence>
<feature type="binding site" evidence="11">
    <location>
        <position position="42"/>
    </location>
    <ligand>
        <name>substrate</name>
    </ligand>
</feature>
<dbReference type="GO" id="GO:0008652">
    <property type="term" value="P:amino acid biosynthetic process"/>
    <property type="evidence" value="ECO:0007669"/>
    <property type="project" value="UniProtKB-KW"/>
</dbReference>
<comment type="catalytic activity">
    <reaction evidence="10 11">
        <text>shikimate + ATP = 3-phosphoshikimate + ADP + H(+)</text>
        <dbReference type="Rhea" id="RHEA:13121"/>
        <dbReference type="ChEBI" id="CHEBI:15378"/>
        <dbReference type="ChEBI" id="CHEBI:30616"/>
        <dbReference type="ChEBI" id="CHEBI:36208"/>
        <dbReference type="ChEBI" id="CHEBI:145989"/>
        <dbReference type="ChEBI" id="CHEBI:456216"/>
        <dbReference type="EC" id="2.7.1.71"/>
    </reaction>
</comment>
<keyword evidence="8 11" id="KW-0067">ATP-binding</keyword>
<keyword evidence="11" id="KW-0479">Metal-binding</keyword>
<dbReference type="GO" id="GO:0005524">
    <property type="term" value="F:ATP binding"/>
    <property type="evidence" value="ECO:0007669"/>
    <property type="project" value="UniProtKB-UniRule"/>
</dbReference>
<keyword evidence="7 11" id="KW-0418">Kinase</keyword>
<dbReference type="InterPro" id="IPR031322">
    <property type="entry name" value="Shikimate/glucono_kinase"/>
</dbReference>
<comment type="subunit">
    <text evidence="11">Monomer.</text>
</comment>
<feature type="binding site" evidence="11">
    <location>
        <position position="126"/>
    </location>
    <ligand>
        <name>ATP</name>
        <dbReference type="ChEBI" id="CHEBI:30616"/>
    </ligand>
</feature>
<keyword evidence="4 11" id="KW-0028">Amino-acid biosynthesis</keyword>
<proteinExistence type="inferred from homology"/>
<gene>
    <name evidence="11" type="primary">aroK</name>
    <name evidence="12" type="ORF">JF625_08125</name>
</gene>
<dbReference type="PROSITE" id="PS01128">
    <property type="entry name" value="SHIKIMATE_KINASE"/>
    <property type="match status" value="1"/>
</dbReference>
<dbReference type="InterPro" id="IPR027417">
    <property type="entry name" value="P-loop_NTPase"/>
</dbReference>
<dbReference type="Gene3D" id="3.40.50.300">
    <property type="entry name" value="P-loop containing nucleotide triphosphate hydrolases"/>
    <property type="match status" value="1"/>
</dbReference>
<feature type="binding site" evidence="11">
    <location>
        <position position="88"/>
    </location>
    <ligand>
        <name>substrate</name>
    </ligand>
</feature>
<evidence type="ECO:0000256" key="3">
    <source>
        <dbReference type="ARBA" id="ARBA00012154"/>
    </source>
</evidence>
<evidence type="ECO:0000313" key="12">
    <source>
        <dbReference type="EMBL" id="MBW8725103.1"/>
    </source>
</evidence>
<dbReference type="HAMAP" id="MF_00109">
    <property type="entry name" value="Shikimate_kinase"/>
    <property type="match status" value="1"/>
</dbReference>
<evidence type="ECO:0000256" key="6">
    <source>
        <dbReference type="ARBA" id="ARBA00022741"/>
    </source>
</evidence>
<sequence length="198" mass="21318">MITTLHRPLPRTLVLVGLMGAGKTAVGKRAAARLGLSFIDADQEIEIAAGCTIPDIFERYGEPAFRDLERRVIARLMRDPVQVLSTGGGAFMDPQTRAVIAEFGLSVWLKAELSVLAARTAKRSNRPLLRGGDPKELLAQLMERRHPVYALADLTVESRDGPVEETVDRVLAAIDAHLAATAATDEPAPGSTPLGQMD</sequence>
<dbReference type="PANTHER" id="PTHR21087:SF16">
    <property type="entry name" value="SHIKIMATE KINASE 1, CHLOROPLASTIC"/>
    <property type="match status" value="1"/>
</dbReference>
<dbReference type="NCBIfam" id="NF010552">
    <property type="entry name" value="PRK13946.1"/>
    <property type="match status" value="1"/>
</dbReference>
<evidence type="ECO:0000256" key="8">
    <source>
        <dbReference type="ARBA" id="ARBA00022840"/>
    </source>
</evidence>
<comment type="function">
    <text evidence="11">Catalyzes the specific phosphorylation of the 3-hydroxyl group of shikimic acid using ATP as a cosubstrate.</text>
</comment>
<dbReference type="PANTHER" id="PTHR21087">
    <property type="entry name" value="SHIKIMATE KINASE"/>
    <property type="match status" value="1"/>
</dbReference>
<evidence type="ECO:0000256" key="7">
    <source>
        <dbReference type="ARBA" id="ARBA00022777"/>
    </source>
</evidence>
<feature type="binding site" evidence="11">
    <location>
        <position position="145"/>
    </location>
    <ligand>
        <name>substrate</name>
    </ligand>
</feature>
<evidence type="ECO:0000256" key="4">
    <source>
        <dbReference type="ARBA" id="ARBA00022605"/>
    </source>
</evidence>
<evidence type="ECO:0000313" key="13">
    <source>
        <dbReference type="Proteomes" id="UP000700706"/>
    </source>
</evidence>
<dbReference type="GO" id="GO:0009073">
    <property type="term" value="P:aromatic amino acid family biosynthetic process"/>
    <property type="evidence" value="ECO:0007669"/>
    <property type="project" value="UniProtKB-KW"/>
</dbReference>
<dbReference type="GO" id="GO:0005829">
    <property type="term" value="C:cytosol"/>
    <property type="evidence" value="ECO:0007669"/>
    <property type="project" value="TreeGrafter"/>
</dbReference>
<keyword evidence="11" id="KW-0460">Magnesium</keyword>
<keyword evidence="9 11" id="KW-0057">Aromatic amino acid biosynthesis</keyword>
<feature type="binding site" evidence="11">
    <location>
        <position position="66"/>
    </location>
    <ligand>
        <name>substrate</name>
    </ligand>
</feature>
<organism evidence="12 13">
    <name type="scientific">Inquilinus limosus</name>
    <dbReference type="NCBI Taxonomy" id="171674"/>
    <lineage>
        <taxon>Bacteria</taxon>
        <taxon>Pseudomonadati</taxon>
        <taxon>Pseudomonadota</taxon>
        <taxon>Alphaproteobacteria</taxon>
        <taxon>Rhodospirillales</taxon>
        <taxon>Rhodospirillaceae</taxon>
        <taxon>Inquilinus</taxon>
    </lineage>
</organism>
<keyword evidence="11" id="KW-0963">Cytoplasm</keyword>
<comment type="cofactor">
    <cofactor evidence="11">
        <name>Mg(2+)</name>
        <dbReference type="ChEBI" id="CHEBI:18420"/>
    </cofactor>
    <text evidence="11">Binds 1 Mg(2+) ion per subunit.</text>
</comment>
<dbReference type="Pfam" id="PF01202">
    <property type="entry name" value="SKI"/>
    <property type="match status" value="1"/>
</dbReference>
<dbReference type="InterPro" id="IPR023000">
    <property type="entry name" value="Shikimate_kinase_CS"/>
</dbReference>
<evidence type="ECO:0000256" key="11">
    <source>
        <dbReference type="HAMAP-Rule" id="MF_00109"/>
    </source>
</evidence>
<keyword evidence="6 11" id="KW-0547">Nucleotide-binding</keyword>
<dbReference type="GO" id="GO:0000287">
    <property type="term" value="F:magnesium ion binding"/>
    <property type="evidence" value="ECO:0007669"/>
    <property type="project" value="UniProtKB-UniRule"/>
</dbReference>
<comment type="pathway">
    <text evidence="1 11">Metabolic intermediate biosynthesis; chorismate biosynthesis; chorismate from D-erythrose 4-phosphate and phosphoenolpyruvate: step 5/7.</text>
</comment>
<dbReference type="Proteomes" id="UP000700706">
    <property type="component" value="Unassembled WGS sequence"/>
</dbReference>
<keyword evidence="5 11" id="KW-0808">Transferase</keyword>
<dbReference type="GO" id="GO:0004765">
    <property type="term" value="F:shikimate kinase activity"/>
    <property type="evidence" value="ECO:0007669"/>
    <property type="project" value="UniProtKB-UniRule"/>
</dbReference>
<dbReference type="AlphaFoldDB" id="A0A952FI42"/>
<protein>
    <recommendedName>
        <fullName evidence="3 11">Shikimate kinase</fullName>
        <shortName evidence="11">SK</shortName>
        <ecNumber evidence="3 11">2.7.1.71</ecNumber>
    </recommendedName>
</protein>
<evidence type="ECO:0000256" key="1">
    <source>
        <dbReference type="ARBA" id="ARBA00004842"/>
    </source>
</evidence>
<name>A0A952FI42_9PROT</name>
<evidence type="ECO:0000256" key="9">
    <source>
        <dbReference type="ARBA" id="ARBA00023141"/>
    </source>
</evidence>
<comment type="similarity">
    <text evidence="2 11">Belongs to the shikimate kinase family.</text>
</comment>
<dbReference type="EMBL" id="JAEKLZ010000160">
    <property type="protein sequence ID" value="MBW8725103.1"/>
    <property type="molecule type" value="Genomic_DNA"/>
</dbReference>
<feature type="binding site" evidence="11">
    <location>
        <begin position="20"/>
        <end position="25"/>
    </location>
    <ligand>
        <name>ATP</name>
        <dbReference type="ChEBI" id="CHEBI:30616"/>
    </ligand>
</feature>
<comment type="subcellular location">
    <subcellularLocation>
        <location evidence="11">Cytoplasm</location>
    </subcellularLocation>
</comment>
<evidence type="ECO:0000256" key="5">
    <source>
        <dbReference type="ARBA" id="ARBA00022679"/>
    </source>
</evidence>
<dbReference type="CDD" id="cd00464">
    <property type="entry name" value="SK"/>
    <property type="match status" value="1"/>
</dbReference>
<accession>A0A952FI42</accession>
<dbReference type="InterPro" id="IPR000623">
    <property type="entry name" value="Shikimate_kinase/TSH1"/>
</dbReference>
<dbReference type="PRINTS" id="PR01100">
    <property type="entry name" value="SHIKIMTKNASE"/>
</dbReference>
<reference evidence="12" key="1">
    <citation type="submission" date="2020-06" db="EMBL/GenBank/DDBJ databases">
        <title>Stable isotope informed genome-resolved metagenomics uncovers potential trophic interactions in rhizosphere soil.</title>
        <authorList>
            <person name="Starr E.P."/>
            <person name="Shi S."/>
            <person name="Blazewicz S.J."/>
            <person name="Koch B.J."/>
            <person name="Probst A.J."/>
            <person name="Hungate B.A."/>
            <person name="Pett-Ridge J."/>
            <person name="Firestone M.K."/>
            <person name="Banfield J.F."/>
        </authorList>
    </citation>
    <scope>NUCLEOTIDE SEQUENCE</scope>
    <source>
        <strain evidence="12">YM_69_17</strain>
    </source>
</reference>